<protein>
    <submittedName>
        <fullName evidence="3">Uncharacterized protein</fullName>
    </submittedName>
</protein>
<dbReference type="Proteomes" id="UP000034022">
    <property type="component" value="Unassembled WGS sequence"/>
</dbReference>
<keyword evidence="2" id="KW-1133">Transmembrane helix</keyword>
<proteinExistence type="predicted"/>
<comment type="caution">
    <text evidence="3">The sequence shown here is derived from an EMBL/GenBank/DDBJ whole genome shotgun (WGS) entry which is preliminary data.</text>
</comment>
<dbReference type="EMBL" id="LBUU01000001">
    <property type="protein sequence ID" value="KKQ71093.1"/>
    <property type="molecule type" value="Genomic_DNA"/>
</dbReference>
<keyword evidence="2" id="KW-0472">Membrane</keyword>
<evidence type="ECO:0000256" key="1">
    <source>
        <dbReference type="SAM" id="MobiDB-lite"/>
    </source>
</evidence>
<reference evidence="3 4" key="1">
    <citation type="journal article" date="2015" name="Nature">
        <title>rRNA introns, odd ribosomes, and small enigmatic genomes across a large radiation of phyla.</title>
        <authorList>
            <person name="Brown C.T."/>
            <person name="Hug L.A."/>
            <person name="Thomas B.C."/>
            <person name="Sharon I."/>
            <person name="Castelle C.J."/>
            <person name="Singh A."/>
            <person name="Wilkins M.J."/>
            <person name="Williams K.H."/>
            <person name="Banfield J.F."/>
        </authorList>
    </citation>
    <scope>NUCLEOTIDE SEQUENCE [LARGE SCALE GENOMIC DNA]</scope>
</reference>
<feature type="transmembrane region" description="Helical" evidence="2">
    <location>
        <begin position="125"/>
        <end position="144"/>
    </location>
</feature>
<feature type="region of interest" description="Disordered" evidence="1">
    <location>
        <begin position="1"/>
        <end position="22"/>
    </location>
</feature>
<evidence type="ECO:0000313" key="4">
    <source>
        <dbReference type="Proteomes" id="UP000034022"/>
    </source>
</evidence>
<dbReference type="AlphaFoldDB" id="A0A0G0JUD1"/>
<keyword evidence="2" id="KW-0812">Transmembrane</keyword>
<name>A0A0G0JUD1_9BACT</name>
<organism evidence="3 4">
    <name type="scientific">Candidatus Falkowbacteria bacterium GW2011_GWE1_38_31</name>
    <dbReference type="NCBI Taxonomy" id="1618638"/>
    <lineage>
        <taxon>Bacteria</taxon>
        <taxon>Candidatus Falkowiibacteriota</taxon>
    </lineage>
</organism>
<sequence>MIKGGSRVKKNVEKKAPKKVSLTVKVDTSPRKTRAKTAGTEIKSAHVFDKPEDIKKKKEVTRKKLITWKKKKTDNGFIQSGVEKEVKENVTKTVVTAKIENNYKPESKARPAVIISQRTEADKKLIMWSGIGFFMVIIFVIWIFQIKQTIIQAKIEDNGDSTEDISMMLGDVTEKIGQMKVDLDKIRNYNETVATGTAEVDLVLRDKIEELVEDIASSTVQATSTVEATSTEAEIVELKKKLELINN</sequence>
<accession>A0A0G0JUD1</accession>
<gene>
    <name evidence="3" type="ORF">US91_C0001G0020</name>
</gene>
<evidence type="ECO:0000256" key="2">
    <source>
        <dbReference type="SAM" id="Phobius"/>
    </source>
</evidence>
<evidence type="ECO:0000313" key="3">
    <source>
        <dbReference type="EMBL" id="KKQ71093.1"/>
    </source>
</evidence>